<keyword evidence="6" id="KW-1185">Reference proteome</keyword>
<dbReference type="AlphaFoldDB" id="A0A6A6E5X2"/>
<dbReference type="InterPro" id="IPR041677">
    <property type="entry name" value="DNA2/NAM7_AAA_11"/>
</dbReference>
<dbReference type="OrthoDB" id="2423195at2759"/>
<evidence type="ECO:0000259" key="4">
    <source>
        <dbReference type="Pfam" id="PF13087"/>
    </source>
</evidence>
<feature type="region of interest" description="Disordered" evidence="2">
    <location>
        <begin position="429"/>
        <end position="450"/>
    </location>
</feature>
<dbReference type="InterPro" id="IPR045055">
    <property type="entry name" value="DNA2/NAM7-like"/>
</dbReference>
<dbReference type="GO" id="GO:0031380">
    <property type="term" value="C:nuclear RNA-directed RNA polymerase complex"/>
    <property type="evidence" value="ECO:0007669"/>
    <property type="project" value="TreeGrafter"/>
</dbReference>
<dbReference type="PANTHER" id="PTHR10887:SF445">
    <property type="entry name" value="NFX1-TYPE ZINC FINGER-CONTAINING PROTEIN 1"/>
    <property type="match status" value="1"/>
</dbReference>
<protein>
    <recommendedName>
        <fullName evidence="7">P-loop containing nucleoside triphosphate hydrolase protein</fullName>
    </recommendedName>
</protein>
<reference evidence="5" key="1">
    <citation type="journal article" date="2020" name="Stud. Mycol.">
        <title>101 Dothideomycetes genomes: a test case for predicting lifestyles and emergence of pathogens.</title>
        <authorList>
            <person name="Haridas S."/>
            <person name="Albert R."/>
            <person name="Binder M."/>
            <person name="Bloem J."/>
            <person name="Labutti K."/>
            <person name="Salamov A."/>
            <person name="Andreopoulos B."/>
            <person name="Baker S."/>
            <person name="Barry K."/>
            <person name="Bills G."/>
            <person name="Bluhm B."/>
            <person name="Cannon C."/>
            <person name="Castanera R."/>
            <person name="Culley D."/>
            <person name="Daum C."/>
            <person name="Ezra D."/>
            <person name="Gonzalez J."/>
            <person name="Henrissat B."/>
            <person name="Kuo A."/>
            <person name="Liang C."/>
            <person name="Lipzen A."/>
            <person name="Lutzoni F."/>
            <person name="Magnuson J."/>
            <person name="Mondo S."/>
            <person name="Nolan M."/>
            <person name="Ohm R."/>
            <person name="Pangilinan J."/>
            <person name="Park H.-J."/>
            <person name="Ramirez L."/>
            <person name="Alfaro M."/>
            <person name="Sun H."/>
            <person name="Tritt A."/>
            <person name="Yoshinaga Y."/>
            <person name="Zwiers L.-H."/>
            <person name="Turgeon B."/>
            <person name="Goodwin S."/>
            <person name="Spatafora J."/>
            <person name="Crous P."/>
            <person name="Grigoriev I."/>
        </authorList>
    </citation>
    <scope>NUCLEOTIDE SEQUENCE</scope>
    <source>
        <strain evidence="5">CBS 207.26</strain>
    </source>
</reference>
<accession>A0A6A6E5X2</accession>
<keyword evidence="1" id="KW-0347">Helicase</keyword>
<dbReference type="InterPro" id="IPR041679">
    <property type="entry name" value="DNA2/NAM7-like_C"/>
</dbReference>
<dbReference type="Proteomes" id="UP000800200">
    <property type="component" value="Unassembled WGS sequence"/>
</dbReference>
<proteinExistence type="predicted"/>
<organism evidence="5 6">
    <name type="scientific">Zopfia rhizophila CBS 207.26</name>
    <dbReference type="NCBI Taxonomy" id="1314779"/>
    <lineage>
        <taxon>Eukaryota</taxon>
        <taxon>Fungi</taxon>
        <taxon>Dikarya</taxon>
        <taxon>Ascomycota</taxon>
        <taxon>Pezizomycotina</taxon>
        <taxon>Dothideomycetes</taxon>
        <taxon>Dothideomycetes incertae sedis</taxon>
        <taxon>Zopfiaceae</taxon>
        <taxon>Zopfia</taxon>
    </lineage>
</organism>
<keyword evidence="1" id="KW-0378">Hydrolase</keyword>
<evidence type="ECO:0000313" key="5">
    <source>
        <dbReference type="EMBL" id="KAF2187214.1"/>
    </source>
</evidence>
<evidence type="ECO:0000259" key="3">
    <source>
        <dbReference type="Pfam" id="PF13086"/>
    </source>
</evidence>
<dbReference type="GO" id="GO:0031048">
    <property type="term" value="P:regulatory ncRNA-mediated heterochromatin formation"/>
    <property type="evidence" value="ECO:0007669"/>
    <property type="project" value="TreeGrafter"/>
</dbReference>
<dbReference type="InterPro" id="IPR027417">
    <property type="entry name" value="P-loop_NTPase"/>
</dbReference>
<dbReference type="Gene3D" id="3.40.50.300">
    <property type="entry name" value="P-loop containing nucleotide triphosphate hydrolases"/>
    <property type="match status" value="3"/>
</dbReference>
<gene>
    <name evidence="5" type="ORF">K469DRAFT_686386</name>
</gene>
<sequence>MLAALTREFAFIQGPPGTGKSYLGIQLMKVLMDSKKTVDLGPVVVVCYTNHALDQFLEHLHAIGIRKIIRIGGQSQSSLLEEHNLRKVSQAETKTRSENYLLAKSYEALDRKTKRIKGDLGRVHGILKRANWSNLQYHLLRKYPRIHAQFDQIDEDGFKVVGETKLMSSELDRVLQKAETNVHSLSQTERRGLVELWSQEVHDHALDDLFERVKDTDSIQRQLTNIHDEVDRRVLQDADVIGITTTGLAKRISTLQRVRCKVVICEEAGEVMEPHMISALLPTIEHFIQIGDHEQLRPQINNYSLSLESRQGALYQLDCSQFERLSVGEPGRPKMLVAQLNVQRRMRPEISMLMLSHSEMHHKSHSNIWEVGMVHALVRHIVRQGEYSSSDIAVLTPYTGQLKKLRSAMRNDFEIVLSDRDQDALEKDEFNVRSTSSGDEEPDIQSHHRKAPLEKKKLSDLLRVATVDNFQGEEAKVVIVSLVRSNNERKVGFLRTTNRINVTAIECWPKRRNMRRSWRTLIVTYCFIDDNVPQHHDG</sequence>
<dbReference type="InterPro" id="IPR047187">
    <property type="entry name" value="SF1_C_Upf1"/>
</dbReference>
<dbReference type="Pfam" id="PF13087">
    <property type="entry name" value="AAA_12"/>
    <property type="match status" value="1"/>
</dbReference>
<dbReference type="PANTHER" id="PTHR10887">
    <property type="entry name" value="DNA2/NAM7 HELICASE FAMILY"/>
    <property type="match status" value="1"/>
</dbReference>
<dbReference type="EMBL" id="ML994628">
    <property type="protein sequence ID" value="KAF2187214.1"/>
    <property type="molecule type" value="Genomic_DNA"/>
</dbReference>
<feature type="domain" description="DNA2/NAM7 helicase helicase" evidence="3">
    <location>
        <begin position="6"/>
        <end position="300"/>
    </location>
</feature>
<evidence type="ECO:0000256" key="1">
    <source>
        <dbReference type="ARBA" id="ARBA00022806"/>
    </source>
</evidence>
<keyword evidence="1" id="KW-0547">Nucleotide-binding</keyword>
<evidence type="ECO:0000313" key="6">
    <source>
        <dbReference type="Proteomes" id="UP000800200"/>
    </source>
</evidence>
<feature type="domain" description="DNA2/NAM7 helicase-like C-terminal" evidence="4">
    <location>
        <begin position="359"/>
        <end position="503"/>
    </location>
</feature>
<name>A0A6A6E5X2_9PEZI</name>
<keyword evidence="1" id="KW-0067">ATP-binding</keyword>
<evidence type="ECO:0008006" key="7">
    <source>
        <dbReference type="Google" id="ProtNLM"/>
    </source>
</evidence>
<evidence type="ECO:0000256" key="2">
    <source>
        <dbReference type="SAM" id="MobiDB-lite"/>
    </source>
</evidence>
<dbReference type="SUPFAM" id="SSF52540">
    <property type="entry name" value="P-loop containing nucleoside triphosphate hydrolases"/>
    <property type="match status" value="1"/>
</dbReference>
<dbReference type="CDD" id="cd18808">
    <property type="entry name" value="SF1_C_Upf1"/>
    <property type="match status" value="1"/>
</dbReference>
<dbReference type="GO" id="GO:0004386">
    <property type="term" value="F:helicase activity"/>
    <property type="evidence" value="ECO:0007669"/>
    <property type="project" value="InterPro"/>
</dbReference>
<dbReference type="Pfam" id="PF13086">
    <property type="entry name" value="AAA_11"/>
    <property type="match status" value="1"/>
</dbReference>